<keyword evidence="7" id="KW-1185">Reference proteome</keyword>
<dbReference type="GO" id="GO:0016846">
    <property type="term" value="F:carbon-sulfur lyase activity"/>
    <property type="evidence" value="ECO:0007669"/>
    <property type="project" value="InterPro"/>
</dbReference>
<dbReference type="Pfam" id="PF04828">
    <property type="entry name" value="GFA"/>
    <property type="match status" value="1"/>
</dbReference>
<evidence type="ECO:0000313" key="6">
    <source>
        <dbReference type="EMBL" id="KAK0545284.1"/>
    </source>
</evidence>
<dbReference type="InterPro" id="IPR011057">
    <property type="entry name" value="Mss4-like_sf"/>
</dbReference>
<evidence type="ECO:0000256" key="4">
    <source>
        <dbReference type="ARBA" id="ARBA00023239"/>
    </source>
</evidence>
<dbReference type="InterPro" id="IPR006913">
    <property type="entry name" value="CENP-V/GFA"/>
</dbReference>
<dbReference type="AlphaFoldDB" id="A0AAN6JRE9"/>
<organism evidence="6 7">
    <name type="scientific">Tilletia horrida</name>
    <dbReference type="NCBI Taxonomy" id="155126"/>
    <lineage>
        <taxon>Eukaryota</taxon>
        <taxon>Fungi</taxon>
        <taxon>Dikarya</taxon>
        <taxon>Basidiomycota</taxon>
        <taxon>Ustilaginomycotina</taxon>
        <taxon>Exobasidiomycetes</taxon>
        <taxon>Tilletiales</taxon>
        <taxon>Tilletiaceae</taxon>
        <taxon>Tilletia</taxon>
    </lineage>
</organism>
<protein>
    <recommendedName>
        <fullName evidence="5">CENP-V/GFA domain-containing protein</fullName>
    </recommendedName>
</protein>
<comment type="caution">
    <text evidence="6">The sequence shown here is derived from an EMBL/GenBank/DDBJ whole genome shotgun (WGS) entry which is preliminary data.</text>
</comment>
<reference evidence="6" key="1">
    <citation type="journal article" date="2023" name="PhytoFront">
        <title>Draft Genome Resources of Seven Strains of Tilletia horrida, Causal Agent of Kernel Smut of Rice.</title>
        <authorList>
            <person name="Khanal S."/>
            <person name="Antony Babu S."/>
            <person name="Zhou X.G."/>
        </authorList>
    </citation>
    <scope>NUCLEOTIDE SEQUENCE</scope>
    <source>
        <strain evidence="6">TX6</strain>
    </source>
</reference>
<keyword evidence="2" id="KW-0479">Metal-binding</keyword>
<dbReference type="PANTHER" id="PTHR33337:SF8">
    <property type="entry name" value="CENP-V_GFA DOMAIN-CONTAINING PROTEIN"/>
    <property type="match status" value="1"/>
</dbReference>
<dbReference type="SUPFAM" id="SSF51316">
    <property type="entry name" value="Mss4-like"/>
    <property type="match status" value="1"/>
</dbReference>
<keyword evidence="4" id="KW-0456">Lyase</keyword>
<evidence type="ECO:0000256" key="2">
    <source>
        <dbReference type="ARBA" id="ARBA00022723"/>
    </source>
</evidence>
<dbReference type="GO" id="GO:0046872">
    <property type="term" value="F:metal ion binding"/>
    <property type="evidence" value="ECO:0007669"/>
    <property type="project" value="UniProtKB-KW"/>
</dbReference>
<evidence type="ECO:0000313" key="7">
    <source>
        <dbReference type="Proteomes" id="UP001176517"/>
    </source>
</evidence>
<keyword evidence="3" id="KW-0862">Zinc</keyword>
<sequence length="177" mass="19658">MSASHQQNLPLAGVARDGWSSDTEATATCFCGSVQIVFPTEKPGLVDTFLCHCTDCRKITASMFASNFTVKQSHTRYVRGEDQLKQFGQSSTIETGRTMTNHFCGNCGSLMFRVSSGFPDNLIMRIGTIDDLALHESKLKPRVEQYTKDRVGWLHQADVPVQEPGLYYRGAMGTREP</sequence>
<dbReference type="Gene3D" id="3.90.1590.10">
    <property type="entry name" value="glutathione-dependent formaldehyde- activating enzyme (gfa)"/>
    <property type="match status" value="1"/>
</dbReference>
<gene>
    <name evidence="6" type="ORF">OC846_005738</name>
</gene>
<accession>A0AAN6JRE9</accession>
<feature type="domain" description="CENP-V/GFA" evidence="5">
    <location>
        <begin position="25"/>
        <end position="143"/>
    </location>
</feature>
<dbReference type="Proteomes" id="UP001176517">
    <property type="component" value="Unassembled WGS sequence"/>
</dbReference>
<dbReference type="EMBL" id="JAPDMZ010000238">
    <property type="protein sequence ID" value="KAK0545284.1"/>
    <property type="molecule type" value="Genomic_DNA"/>
</dbReference>
<proteinExistence type="inferred from homology"/>
<comment type="similarity">
    <text evidence="1">Belongs to the Gfa family.</text>
</comment>
<evidence type="ECO:0000259" key="5">
    <source>
        <dbReference type="PROSITE" id="PS51891"/>
    </source>
</evidence>
<dbReference type="PANTHER" id="PTHR33337">
    <property type="entry name" value="GFA DOMAIN-CONTAINING PROTEIN"/>
    <property type="match status" value="1"/>
</dbReference>
<name>A0AAN6JRE9_9BASI</name>
<evidence type="ECO:0000256" key="3">
    <source>
        <dbReference type="ARBA" id="ARBA00022833"/>
    </source>
</evidence>
<dbReference type="PROSITE" id="PS51891">
    <property type="entry name" value="CENP_V_GFA"/>
    <property type="match status" value="1"/>
</dbReference>
<evidence type="ECO:0000256" key="1">
    <source>
        <dbReference type="ARBA" id="ARBA00005495"/>
    </source>
</evidence>